<protein>
    <submittedName>
        <fullName evidence="1">Uncharacterized protein</fullName>
    </submittedName>
</protein>
<name>A0A1F5SXK7_9BACT</name>
<dbReference type="Proteomes" id="UP000179001">
    <property type="component" value="Unassembled WGS sequence"/>
</dbReference>
<gene>
    <name evidence="1" type="ORF">A2478_00765</name>
</gene>
<proteinExistence type="predicted"/>
<comment type="caution">
    <text evidence="1">The sequence shown here is derived from an EMBL/GenBank/DDBJ whole genome shotgun (WGS) entry which is preliminary data.</text>
</comment>
<dbReference type="STRING" id="1798002.A2478_00765"/>
<evidence type="ECO:0000313" key="1">
    <source>
        <dbReference type="EMBL" id="OGF30961.1"/>
    </source>
</evidence>
<dbReference type="AlphaFoldDB" id="A0A1F5SXK7"/>
<reference evidence="1 2" key="1">
    <citation type="journal article" date="2016" name="Nat. Commun.">
        <title>Thousands of microbial genomes shed light on interconnected biogeochemical processes in an aquifer system.</title>
        <authorList>
            <person name="Anantharaman K."/>
            <person name="Brown C.T."/>
            <person name="Hug L.A."/>
            <person name="Sharon I."/>
            <person name="Castelle C.J."/>
            <person name="Probst A.J."/>
            <person name="Thomas B.C."/>
            <person name="Singh A."/>
            <person name="Wilkins M.J."/>
            <person name="Karaoz U."/>
            <person name="Brodie E.L."/>
            <person name="Williams K.H."/>
            <person name="Hubbard S.S."/>
            <person name="Banfield J.F."/>
        </authorList>
    </citation>
    <scope>NUCLEOTIDE SEQUENCE [LARGE SCALE GENOMIC DNA]</scope>
</reference>
<evidence type="ECO:0000313" key="2">
    <source>
        <dbReference type="Proteomes" id="UP000179001"/>
    </source>
</evidence>
<organism evidence="1 2">
    <name type="scientific">Candidatus Falkowbacteria bacterium RIFOXYC2_FULL_36_12</name>
    <dbReference type="NCBI Taxonomy" id="1798002"/>
    <lineage>
        <taxon>Bacteria</taxon>
        <taxon>Candidatus Falkowiibacteriota</taxon>
    </lineage>
</organism>
<dbReference type="EMBL" id="MFGJ01000008">
    <property type="protein sequence ID" value="OGF30961.1"/>
    <property type="molecule type" value="Genomic_DNA"/>
</dbReference>
<accession>A0A1F5SXK7</accession>
<sequence>MFRGIVVSFFELLDVLVFNYVLSCSDDYNTIQIIDVVNFVRYLDECDVTEISFQCGEVMHVNGDHSKRIIAGNAYDIKITRVMCGYGLKKCRLIKKK</sequence>